<dbReference type="AlphaFoldDB" id="A0AAV1D249"/>
<keyword evidence="1" id="KW-0812">Transmembrane</keyword>
<sequence length="585" mass="66714">MGDPSSLSSESQKRRMTYLLHKYSAPNPAGTCVFRVPKTVKETKPEAYIPQLIGLGPYHHFRPEVQLRSAQKRDAIEAYLTTFYIFPDSQSKSCITGSSSDNPLEPVIRSSYDRFIDLDAETLSWITMLDAVVLMQFIDNYLHPEKYLSLKQKKYQGVYPDIKKLVPDLFMLENQIPIVLIIQAYESLHSRYHLPWPSKTVDHFSEFCRQHSPLEVCDDDKGWVKEAFDKKTGHLLHCMYQMIMKHHVPTDDLHKLLSGTSPTSGGEQRSLLNRVIGRIKGFAPLVADKARELFHDVVEEFNDAANKAKDTGIRIPANIQKVSQIIGKLDKAVQAHDQNDDHHSNSSGDKLEIPCVSRLSAILDVEFKLLPDECGILNIELKEDGKGYLFYLPRIKFGPNSDVILRNLVAYESFVSKEEKGSTRLRDFVDLMSGLIRSEKDVKLLKDAKIIQADKNIPDSEIVGTFRGFMDVEKKPDAESKVYEVVQKATKNYSNLMVVKYGRSFMNHVAAILKLFKAMIPLFIFLFLAFQSFCDVYDCRRARPNHGSSSVLLLRNYSDQSLLELNNPHDQAKFILLPRKLLLPQ</sequence>
<dbReference type="PANTHER" id="PTHR31549">
    <property type="entry name" value="PROTEIN, PUTATIVE (DUF247)-RELATED-RELATED"/>
    <property type="match status" value="1"/>
</dbReference>
<dbReference type="EMBL" id="OX459121">
    <property type="protein sequence ID" value="CAI9101175.1"/>
    <property type="molecule type" value="Genomic_DNA"/>
</dbReference>
<keyword evidence="3" id="KW-1185">Reference proteome</keyword>
<organism evidence="2 3">
    <name type="scientific">Oldenlandia corymbosa var. corymbosa</name>
    <dbReference type="NCBI Taxonomy" id="529605"/>
    <lineage>
        <taxon>Eukaryota</taxon>
        <taxon>Viridiplantae</taxon>
        <taxon>Streptophyta</taxon>
        <taxon>Embryophyta</taxon>
        <taxon>Tracheophyta</taxon>
        <taxon>Spermatophyta</taxon>
        <taxon>Magnoliopsida</taxon>
        <taxon>eudicotyledons</taxon>
        <taxon>Gunneridae</taxon>
        <taxon>Pentapetalae</taxon>
        <taxon>asterids</taxon>
        <taxon>lamiids</taxon>
        <taxon>Gentianales</taxon>
        <taxon>Rubiaceae</taxon>
        <taxon>Rubioideae</taxon>
        <taxon>Spermacoceae</taxon>
        <taxon>Hedyotis-Oldenlandia complex</taxon>
        <taxon>Oldenlandia</taxon>
    </lineage>
</organism>
<name>A0AAV1D249_OLDCO</name>
<accession>A0AAV1D249</accession>
<keyword evidence="1" id="KW-1133">Transmembrane helix</keyword>
<evidence type="ECO:0000313" key="3">
    <source>
        <dbReference type="Proteomes" id="UP001161247"/>
    </source>
</evidence>
<keyword evidence="1" id="KW-0472">Membrane</keyword>
<reference evidence="2" key="1">
    <citation type="submission" date="2023-03" db="EMBL/GenBank/DDBJ databases">
        <authorList>
            <person name="Julca I."/>
        </authorList>
    </citation>
    <scope>NUCLEOTIDE SEQUENCE</scope>
</reference>
<feature type="transmembrane region" description="Helical" evidence="1">
    <location>
        <begin position="515"/>
        <end position="534"/>
    </location>
</feature>
<dbReference type="PANTHER" id="PTHR31549:SF289">
    <property type="match status" value="1"/>
</dbReference>
<proteinExistence type="predicted"/>
<evidence type="ECO:0000256" key="1">
    <source>
        <dbReference type="SAM" id="Phobius"/>
    </source>
</evidence>
<dbReference type="Pfam" id="PF03140">
    <property type="entry name" value="DUF247"/>
    <property type="match status" value="1"/>
</dbReference>
<gene>
    <name evidence="2" type="ORF">OLC1_LOCUS10826</name>
</gene>
<protein>
    <submittedName>
        <fullName evidence="2">OLC1v1038436C1</fullName>
    </submittedName>
</protein>
<dbReference type="InterPro" id="IPR004158">
    <property type="entry name" value="DUF247_pln"/>
</dbReference>
<evidence type="ECO:0000313" key="2">
    <source>
        <dbReference type="EMBL" id="CAI9101175.1"/>
    </source>
</evidence>
<dbReference type="Proteomes" id="UP001161247">
    <property type="component" value="Chromosome 4"/>
</dbReference>